<dbReference type="RefSeq" id="WP_186344838.1">
    <property type="nucleotide sequence ID" value="NZ_JACMYC010000002.1"/>
</dbReference>
<comment type="caution">
    <text evidence="1">The sequence shown here is derived from an EMBL/GenBank/DDBJ whole genome shotgun (WGS) entry which is preliminary data.</text>
</comment>
<accession>A0ABR6U577</accession>
<gene>
    <name evidence="1" type="ORF">H7344_04675</name>
</gene>
<dbReference type="EMBL" id="JACMYC010000002">
    <property type="protein sequence ID" value="MBC2959584.1"/>
    <property type="molecule type" value="Genomic_DNA"/>
</dbReference>
<name>A0ABR6U577_9ACTN</name>
<keyword evidence="2" id="KW-1185">Reference proteome</keyword>
<evidence type="ECO:0000313" key="2">
    <source>
        <dbReference type="Proteomes" id="UP000604001"/>
    </source>
</evidence>
<sequence length="198" mass="21121">MRQRFHGRIAGIGTTSGVRVVVGHWHDTPLGAFADAMVETPAGHRVLLAPHEDAAEFIAATYTFDEVRIEPFAVTEQGGRWGVRSDSLTLDLAVGRRTALGRLLRLVPDRLATSPAFCTLTDPVARVVLDGVRTRGSAAGSRREWYGATDHHAVTAAGGAFDGVPLGDLTRVEPPPRFGFSSTPARPSVTSVVTTVQV</sequence>
<protein>
    <submittedName>
        <fullName evidence="1">Uncharacterized protein</fullName>
    </submittedName>
</protein>
<proteinExistence type="predicted"/>
<evidence type="ECO:0000313" key="1">
    <source>
        <dbReference type="EMBL" id="MBC2959584.1"/>
    </source>
</evidence>
<dbReference type="Proteomes" id="UP000604001">
    <property type="component" value="Unassembled WGS sequence"/>
</dbReference>
<organism evidence="1 2">
    <name type="scientific">Nocardioides deserti</name>
    <dbReference type="NCBI Taxonomy" id="1588644"/>
    <lineage>
        <taxon>Bacteria</taxon>
        <taxon>Bacillati</taxon>
        <taxon>Actinomycetota</taxon>
        <taxon>Actinomycetes</taxon>
        <taxon>Propionibacteriales</taxon>
        <taxon>Nocardioidaceae</taxon>
        <taxon>Nocardioides</taxon>
    </lineage>
</organism>
<reference evidence="1 2" key="1">
    <citation type="submission" date="2020-08" db="EMBL/GenBank/DDBJ databases">
        <title>novel species in genus Nocardioides.</title>
        <authorList>
            <person name="Zhang G."/>
        </authorList>
    </citation>
    <scope>NUCLEOTIDE SEQUENCE [LARGE SCALE GENOMIC DNA]</scope>
    <source>
        <strain evidence="1 2">SC8A-24</strain>
    </source>
</reference>